<feature type="compositionally biased region" description="Polar residues" evidence="2">
    <location>
        <begin position="320"/>
        <end position="335"/>
    </location>
</feature>
<dbReference type="EMBL" id="MPUH01000669">
    <property type="protein sequence ID" value="OMJ75783.1"/>
    <property type="molecule type" value="Genomic_DNA"/>
</dbReference>
<feature type="coiled-coil region" evidence="1">
    <location>
        <begin position="106"/>
        <end position="159"/>
    </location>
</feature>
<keyword evidence="1" id="KW-0175">Coiled coil</keyword>
<keyword evidence="4" id="KW-1185">Reference proteome</keyword>
<dbReference type="Proteomes" id="UP000187209">
    <property type="component" value="Unassembled WGS sequence"/>
</dbReference>
<protein>
    <submittedName>
        <fullName evidence="3">Uncharacterized protein</fullName>
    </submittedName>
</protein>
<feature type="compositionally biased region" description="Polar residues" evidence="2">
    <location>
        <begin position="381"/>
        <end position="400"/>
    </location>
</feature>
<evidence type="ECO:0000256" key="1">
    <source>
        <dbReference type="SAM" id="Coils"/>
    </source>
</evidence>
<gene>
    <name evidence="3" type="ORF">SteCoe_25009</name>
</gene>
<evidence type="ECO:0000256" key="2">
    <source>
        <dbReference type="SAM" id="MobiDB-lite"/>
    </source>
</evidence>
<evidence type="ECO:0000313" key="4">
    <source>
        <dbReference type="Proteomes" id="UP000187209"/>
    </source>
</evidence>
<feature type="region of interest" description="Disordered" evidence="2">
    <location>
        <begin position="320"/>
        <end position="415"/>
    </location>
</feature>
<feature type="region of interest" description="Disordered" evidence="2">
    <location>
        <begin position="27"/>
        <end position="55"/>
    </location>
</feature>
<name>A0A1R2BG87_9CILI</name>
<accession>A0A1R2BG87</accession>
<proteinExistence type="predicted"/>
<evidence type="ECO:0000313" key="3">
    <source>
        <dbReference type="EMBL" id="OMJ75783.1"/>
    </source>
</evidence>
<dbReference type="AlphaFoldDB" id="A0A1R2BG87"/>
<sequence>MSSFRQEKLPNIMTSFSPGKFLLPSNPLKSSFTNHHSQETEENQSEDLSNWDFSLDNEDSDKNSLKIISYEVISPTPYTKDKQSQTTLHQDFTQTNNNFQYLTTALSKLQSQCKSYEKQNQDLRKELNQASKELIENNKNTLITENQKLKNKLAMHENMILKVVEIAEELCGEEADLSKKFLKQGFHTYNYLISKLETARNNMSKSLLMIQKLKYEKASISEMLNCYIQGEKHANIKLKPSSSERTTPDMKNLTKIVSSKCTSEHLRNFIIDPVMKKYPKLMEMQENVEIYKTGEEENCYKRQNEINDISERGKSIMSSLKTIKPSTKQNNSMTRQRPGKSYSVSPTAPKPKKKNSKSSRKDSNKSFANRPQKSKPDTGESPLSISYISQNTSKSRLKSSSIDETKKKKPNKLYC</sequence>
<organism evidence="3 4">
    <name type="scientific">Stentor coeruleus</name>
    <dbReference type="NCBI Taxonomy" id="5963"/>
    <lineage>
        <taxon>Eukaryota</taxon>
        <taxon>Sar</taxon>
        <taxon>Alveolata</taxon>
        <taxon>Ciliophora</taxon>
        <taxon>Postciliodesmatophora</taxon>
        <taxon>Heterotrichea</taxon>
        <taxon>Heterotrichida</taxon>
        <taxon>Stentoridae</taxon>
        <taxon>Stentor</taxon>
    </lineage>
</organism>
<reference evidence="3 4" key="1">
    <citation type="submission" date="2016-11" db="EMBL/GenBank/DDBJ databases">
        <title>The macronuclear genome of Stentor coeruleus: a giant cell with tiny introns.</title>
        <authorList>
            <person name="Slabodnick M."/>
            <person name="Ruby J.G."/>
            <person name="Reiff S.B."/>
            <person name="Swart E.C."/>
            <person name="Gosai S."/>
            <person name="Prabakaran S."/>
            <person name="Witkowska E."/>
            <person name="Larue G.E."/>
            <person name="Fisher S."/>
            <person name="Freeman R.M."/>
            <person name="Gunawardena J."/>
            <person name="Chu W."/>
            <person name="Stover N.A."/>
            <person name="Gregory B.D."/>
            <person name="Nowacki M."/>
            <person name="Derisi J."/>
            <person name="Roy S.W."/>
            <person name="Marshall W.F."/>
            <person name="Sood P."/>
        </authorList>
    </citation>
    <scope>NUCLEOTIDE SEQUENCE [LARGE SCALE GENOMIC DNA]</scope>
    <source>
        <strain evidence="3">WM001</strain>
    </source>
</reference>
<comment type="caution">
    <text evidence="3">The sequence shown here is derived from an EMBL/GenBank/DDBJ whole genome shotgun (WGS) entry which is preliminary data.</text>
</comment>